<reference evidence="2 3" key="2">
    <citation type="journal article" date="2019" name="G3 (Bethesda)">
        <title>Hybrid Assembly of the Genome of the Entomopathogenic Nematode Steinernema carpocapsae Identifies the X-Chromosome.</title>
        <authorList>
            <person name="Serra L."/>
            <person name="Macchietto M."/>
            <person name="Macias-Munoz A."/>
            <person name="McGill C.J."/>
            <person name="Rodriguez I.M."/>
            <person name="Rodriguez B."/>
            <person name="Murad R."/>
            <person name="Mortazavi A."/>
        </authorList>
    </citation>
    <scope>NUCLEOTIDE SEQUENCE [LARGE SCALE GENOMIC DNA]</scope>
    <source>
        <strain evidence="2 3">ALL</strain>
    </source>
</reference>
<sequence>MLPKCGIGIFFFICAVVQVSHATPQEERQKLFLRFEAAKTTVRPCDSLHDNVCLRDAKLIKEIKKNVVEGLAPQLLSLLENVDPVYLELVKVNVILKSKLNHVFQAAKTYKTLSKDQRDFCLRKHNVKFYTEDRLDLEAAGKHLGELAAMGKRFSEKNHFVISCGDGTCTVVETRKRDAYHTRQDVFVNVTNPYAKAFAAGFLKTVGISDFDDYVIRYQDEFGPWSIAPWDVVPNVNENELEQIANSTSLEDAIGLFQRSKTFIAYFDVLTLLHLVKHKPDRFDELDSLLTSLVDRLKNKIDEREFSSESKILLKEHFNYLTVHTEVPKHWQNVSALEYLLAMYREAVEKIDKSHFCAFDNIHSEIALTTQRLYLKAPYSPNGLGLYRSLFREEEDLYFPTLHTIRLSSDHFYLFNFDSSIGFKYGSVVWVLARHLIGSIDFLINKNYYWQKDFAGFRNSSLFVEMFTCYEEYYREAFAAQNKTWTPKDTVSGIASVEGARLTFELLQEKISGLPEEKQKKEKEMFFMAVGQYNCFIDESFPDLFQKTVDPFVRQIQAFTDFYECHPEDANYVVSAKRCSFFV</sequence>
<dbReference type="AlphaFoldDB" id="A0A4U5LTV1"/>
<organism evidence="2 3">
    <name type="scientific">Steinernema carpocapsae</name>
    <name type="common">Entomopathogenic nematode</name>
    <dbReference type="NCBI Taxonomy" id="34508"/>
    <lineage>
        <taxon>Eukaryota</taxon>
        <taxon>Metazoa</taxon>
        <taxon>Ecdysozoa</taxon>
        <taxon>Nematoda</taxon>
        <taxon>Chromadorea</taxon>
        <taxon>Rhabditida</taxon>
        <taxon>Tylenchina</taxon>
        <taxon>Panagrolaimomorpha</taxon>
        <taxon>Strongyloidoidea</taxon>
        <taxon>Steinernematidae</taxon>
        <taxon>Steinernema</taxon>
    </lineage>
</organism>
<protein>
    <recommendedName>
        <fullName evidence="4">Peptidase M13 C-terminal domain-containing protein</fullName>
    </recommendedName>
</protein>
<dbReference type="InterPro" id="IPR024079">
    <property type="entry name" value="MetalloPept_cat_dom_sf"/>
</dbReference>
<dbReference type="Proteomes" id="UP000298663">
    <property type="component" value="Unassembled WGS sequence"/>
</dbReference>
<gene>
    <name evidence="2" type="ORF">L596_029174</name>
</gene>
<accession>A0A4U5LTV1</accession>
<dbReference type="Gene3D" id="3.40.390.10">
    <property type="entry name" value="Collagenase (Catalytic Domain)"/>
    <property type="match status" value="1"/>
</dbReference>
<dbReference type="EMBL" id="AZBU02000012">
    <property type="protein sequence ID" value="TKR59514.1"/>
    <property type="molecule type" value="Genomic_DNA"/>
</dbReference>
<evidence type="ECO:0000313" key="2">
    <source>
        <dbReference type="EMBL" id="TKR59514.1"/>
    </source>
</evidence>
<feature type="chain" id="PRO_5020992334" description="Peptidase M13 C-terminal domain-containing protein" evidence="1">
    <location>
        <begin position="23"/>
        <end position="583"/>
    </location>
</feature>
<keyword evidence="1" id="KW-0732">Signal</keyword>
<keyword evidence="3" id="KW-1185">Reference proteome</keyword>
<feature type="signal peptide" evidence="1">
    <location>
        <begin position="1"/>
        <end position="22"/>
    </location>
</feature>
<comment type="caution">
    <text evidence="2">The sequence shown here is derived from an EMBL/GenBank/DDBJ whole genome shotgun (WGS) entry which is preliminary data.</text>
</comment>
<evidence type="ECO:0000256" key="1">
    <source>
        <dbReference type="SAM" id="SignalP"/>
    </source>
</evidence>
<evidence type="ECO:0000313" key="3">
    <source>
        <dbReference type="Proteomes" id="UP000298663"/>
    </source>
</evidence>
<proteinExistence type="predicted"/>
<reference evidence="2 3" key="1">
    <citation type="journal article" date="2015" name="Genome Biol.">
        <title>Comparative genomics of Steinernema reveals deeply conserved gene regulatory networks.</title>
        <authorList>
            <person name="Dillman A.R."/>
            <person name="Macchietto M."/>
            <person name="Porter C.F."/>
            <person name="Rogers A."/>
            <person name="Williams B."/>
            <person name="Antoshechkin I."/>
            <person name="Lee M.M."/>
            <person name="Goodwin Z."/>
            <person name="Lu X."/>
            <person name="Lewis E.E."/>
            <person name="Goodrich-Blair H."/>
            <person name="Stock S.P."/>
            <person name="Adams B.J."/>
            <person name="Sternberg P.W."/>
            <person name="Mortazavi A."/>
        </authorList>
    </citation>
    <scope>NUCLEOTIDE SEQUENCE [LARGE SCALE GENOMIC DNA]</scope>
    <source>
        <strain evidence="2 3">ALL</strain>
    </source>
</reference>
<name>A0A4U5LTV1_STECR</name>
<dbReference type="GO" id="GO:0008237">
    <property type="term" value="F:metallopeptidase activity"/>
    <property type="evidence" value="ECO:0007669"/>
    <property type="project" value="InterPro"/>
</dbReference>
<evidence type="ECO:0008006" key="4">
    <source>
        <dbReference type="Google" id="ProtNLM"/>
    </source>
</evidence>